<feature type="coiled-coil region" evidence="15">
    <location>
        <begin position="527"/>
        <end position="554"/>
    </location>
</feature>
<dbReference type="SMART" id="SM00487">
    <property type="entry name" value="DEXDc"/>
    <property type="match status" value="1"/>
</dbReference>
<dbReference type="EMBL" id="AP012603">
    <property type="protein sequence ID" value="BAM92140.1"/>
    <property type="molecule type" value="Genomic_DNA"/>
</dbReference>
<evidence type="ECO:0000256" key="9">
    <source>
        <dbReference type="ARBA" id="ARBA00023204"/>
    </source>
</evidence>
<feature type="compositionally biased region" description="Basic residues" evidence="16">
    <location>
        <begin position="10"/>
        <end position="19"/>
    </location>
</feature>
<reference evidence="20 21" key="1">
    <citation type="journal article" date="2013" name="Appl. Environ. Microbiol.">
        <title>Genome analysis suggests that the soil oligotrophic bacterium Agromonas oligotrophica (Bradyrhizobium oligotrophicum) is a nitrogen-fixing symbiont of Aeschynomene indica.</title>
        <authorList>
            <person name="Okubo T."/>
            <person name="Fukushima S."/>
            <person name="Itakura M."/>
            <person name="Oshima K."/>
            <person name="Longtonglang A."/>
            <person name="Teaumroong N."/>
            <person name="Mitsui H."/>
            <person name="Hattori M."/>
            <person name="Hattori R."/>
            <person name="Hattori T."/>
            <person name="Minamisawa K."/>
        </authorList>
    </citation>
    <scope>NUCLEOTIDE SEQUENCE [LARGE SCALE GENOMIC DNA]</scope>
    <source>
        <strain evidence="20 21">S58</strain>
    </source>
</reference>
<keyword evidence="5 13" id="KW-0227">DNA damage</keyword>
<dbReference type="GO" id="GO:0003677">
    <property type="term" value="F:DNA binding"/>
    <property type="evidence" value="ECO:0007669"/>
    <property type="project" value="UniProtKB-UniRule"/>
</dbReference>
<dbReference type="Gene3D" id="3.40.50.300">
    <property type="entry name" value="P-loop containing nucleotide triphosphate hydrolases"/>
    <property type="match status" value="3"/>
</dbReference>
<comment type="subcellular location">
    <subcellularLocation>
        <location evidence="1 13 14">Cytoplasm</location>
    </subcellularLocation>
</comment>
<dbReference type="InterPro" id="IPR004807">
    <property type="entry name" value="UvrB"/>
</dbReference>
<dbReference type="SUPFAM" id="SSF46600">
    <property type="entry name" value="C-terminal UvrC-binding domain of UvrB"/>
    <property type="match status" value="1"/>
</dbReference>
<dbReference type="Pfam" id="PF02151">
    <property type="entry name" value="UVR"/>
    <property type="match status" value="1"/>
</dbReference>
<dbReference type="InterPro" id="IPR006935">
    <property type="entry name" value="Helicase/UvrB_N"/>
</dbReference>
<keyword evidence="7 13" id="KW-0067">ATP-binding</keyword>
<dbReference type="GeneID" id="301819868"/>
<dbReference type="PROSITE" id="PS51192">
    <property type="entry name" value="HELICASE_ATP_BIND_1"/>
    <property type="match status" value="1"/>
</dbReference>
<dbReference type="InterPro" id="IPR041471">
    <property type="entry name" value="UvrB_inter"/>
</dbReference>
<feature type="domain" description="Helicase C-terminal" evidence="19">
    <location>
        <begin position="701"/>
        <end position="854"/>
    </location>
</feature>
<dbReference type="GO" id="GO:0009380">
    <property type="term" value="C:excinuclease repair complex"/>
    <property type="evidence" value="ECO:0007669"/>
    <property type="project" value="InterPro"/>
</dbReference>
<evidence type="ECO:0000256" key="15">
    <source>
        <dbReference type="SAM" id="Coils"/>
    </source>
</evidence>
<dbReference type="SMART" id="SM00490">
    <property type="entry name" value="HELICc"/>
    <property type="match status" value="1"/>
</dbReference>
<dbReference type="InterPro" id="IPR014001">
    <property type="entry name" value="Helicase_ATP-bd"/>
</dbReference>
<protein>
    <recommendedName>
        <fullName evidence="12 13">UvrABC system protein B</fullName>
        <shortName evidence="13">Protein UvrB</shortName>
    </recommendedName>
    <alternativeName>
        <fullName evidence="13">Excinuclease ABC subunit B</fullName>
    </alternativeName>
</protein>
<dbReference type="PANTHER" id="PTHR24029">
    <property type="entry name" value="UVRABC SYSTEM PROTEIN B"/>
    <property type="match status" value="1"/>
</dbReference>
<accession>M5A051</accession>
<evidence type="ECO:0000259" key="17">
    <source>
        <dbReference type="PROSITE" id="PS50151"/>
    </source>
</evidence>
<keyword evidence="21" id="KW-1185">Reference proteome</keyword>
<keyword evidence="9 13" id="KW-0234">DNA repair</keyword>
<proteinExistence type="inferred from homology"/>
<keyword evidence="6 13" id="KW-0228">DNA excision</keyword>
<feature type="region of interest" description="Disordered" evidence="16">
    <location>
        <begin position="1"/>
        <end position="225"/>
    </location>
</feature>
<dbReference type="Proteomes" id="UP000011841">
    <property type="component" value="Chromosome"/>
</dbReference>
<dbReference type="HOGENOM" id="CLU_009621_1_0_5"/>
<keyword evidence="3 13" id="KW-0963">Cytoplasm</keyword>
<dbReference type="HAMAP" id="MF_00204">
    <property type="entry name" value="UvrB"/>
    <property type="match status" value="1"/>
</dbReference>
<evidence type="ECO:0000256" key="7">
    <source>
        <dbReference type="ARBA" id="ARBA00022840"/>
    </source>
</evidence>
<dbReference type="Pfam" id="PF17757">
    <property type="entry name" value="UvrB_inter"/>
    <property type="match status" value="1"/>
</dbReference>
<dbReference type="Pfam" id="PF00271">
    <property type="entry name" value="Helicase_C"/>
    <property type="match status" value="1"/>
</dbReference>
<dbReference type="GO" id="GO:0016887">
    <property type="term" value="F:ATP hydrolysis activity"/>
    <property type="evidence" value="ECO:0007669"/>
    <property type="project" value="InterPro"/>
</dbReference>
<evidence type="ECO:0000256" key="1">
    <source>
        <dbReference type="ARBA" id="ARBA00004496"/>
    </source>
</evidence>
<dbReference type="PATRIC" id="fig|1245469.3.peg.6299"/>
<evidence type="ECO:0000256" key="8">
    <source>
        <dbReference type="ARBA" id="ARBA00022881"/>
    </source>
</evidence>
<name>M5A051_9BRAD</name>
<dbReference type="InterPro" id="IPR001650">
    <property type="entry name" value="Helicase_C-like"/>
</dbReference>
<keyword evidence="15" id="KW-0175">Coiled coil</keyword>
<dbReference type="Pfam" id="PF12344">
    <property type="entry name" value="UvrB"/>
    <property type="match status" value="1"/>
</dbReference>
<dbReference type="eggNOG" id="COG0556">
    <property type="taxonomic scope" value="Bacteria"/>
</dbReference>
<evidence type="ECO:0000256" key="5">
    <source>
        <dbReference type="ARBA" id="ARBA00022763"/>
    </source>
</evidence>
<dbReference type="AlphaFoldDB" id="M5A051"/>
<evidence type="ECO:0000256" key="11">
    <source>
        <dbReference type="ARBA" id="ARBA00026033"/>
    </source>
</evidence>
<dbReference type="GO" id="GO:0006289">
    <property type="term" value="P:nucleotide-excision repair"/>
    <property type="evidence" value="ECO:0007669"/>
    <property type="project" value="UniProtKB-UniRule"/>
</dbReference>
<evidence type="ECO:0000256" key="13">
    <source>
        <dbReference type="HAMAP-Rule" id="MF_00204"/>
    </source>
</evidence>
<dbReference type="InterPro" id="IPR024759">
    <property type="entry name" value="UvrB_YAD/RRR_dom"/>
</dbReference>
<dbReference type="OrthoDB" id="9806651at2"/>
<evidence type="ECO:0000256" key="14">
    <source>
        <dbReference type="RuleBase" id="RU003587"/>
    </source>
</evidence>
<evidence type="ECO:0000313" key="20">
    <source>
        <dbReference type="EMBL" id="BAM92140.1"/>
    </source>
</evidence>
<dbReference type="RefSeq" id="WP_015669224.1">
    <property type="nucleotide sequence ID" value="NC_020453.1"/>
</dbReference>
<feature type="region of interest" description="Disordered" evidence="16">
    <location>
        <begin position="965"/>
        <end position="1101"/>
    </location>
</feature>
<dbReference type="InterPro" id="IPR036876">
    <property type="entry name" value="UVR_dom_sf"/>
</dbReference>
<feature type="binding site" evidence="13">
    <location>
        <begin position="309"/>
        <end position="316"/>
    </location>
    <ligand>
        <name>ATP</name>
        <dbReference type="ChEBI" id="CHEBI:30616"/>
    </ligand>
</feature>
<dbReference type="NCBIfam" id="TIGR00631">
    <property type="entry name" value="uvrb"/>
    <property type="match status" value="1"/>
</dbReference>
<dbReference type="InterPro" id="IPR001943">
    <property type="entry name" value="UVR_dom"/>
</dbReference>
<organism evidence="20 21">
    <name type="scientific">Bradyrhizobium oligotrophicum S58</name>
    <dbReference type="NCBI Taxonomy" id="1245469"/>
    <lineage>
        <taxon>Bacteria</taxon>
        <taxon>Pseudomonadati</taxon>
        <taxon>Pseudomonadota</taxon>
        <taxon>Alphaproteobacteria</taxon>
        <taxon>Hyphomicrobiales</taxon>
        <taxon>Nitrobacteraceae</taxon>
        <taxon>Bradyrhizobium</taxon>
    </lineage>
</organism>
<evidence type="ECO:0000256" key="3">
    <source>
        <dbReference type="ARBA" id="ARBA00022490"/>
    </source>
</evidence>
<dbReference type="Gene3D" id="4.10.860.10">
    <property type="entry name" value="UVR domain"/>
    <property type="match status" value="1"/>
</dbReference>
<dbReference type="STRING" id="1245469.S58_61650"/>
<dbReference type="GO" id="GO:0005737">
    <property type="term" value="C:cytoplasm"/>
    <property type="evidence" value="ECO:0007669"/>
    <property type="project" value="UniProtKB-SubCell"/>
</dbReference>
<evidence type="ECO:0000256" key="4">
    <source>
        <dbReference type="ARBA" id="ARBA00022741"/>
    </source>
</evidence>
<dbReference type="Pfam" id="PF04851">
    <property type="entry name" value="ResIII"/>
    <property type="match status" value="1"/>
</dbReference>
<dbReference type="GO" id="GO:0005524">
    <property type="term" value="F:ATP binding"/>
    <property type="evidence" value="ECO:0007669"/>
    <property type="project" value="UniProtKB-UniRule"/>
</dbReference>
<gene>
    <name evidence="13" type="primary">uvrB</name>
    <name evidence="20" type="ORF">S58_61650</name>
</gene>
<dbReference type="CDD" id="cd17916">
    <property type="entry name" value="DEXHc_UvrB"/>
    <property type="match status" value="1"/>
</dbReference>
<dbReference type="GO" id="GO:0009381">
    <property type="term" value="F:excinuclease ABC activity"/>
    <property type="evidence" value="ECO:0007669"/>
    <property type="project" value="UniProtKB-UniRule"/>
</dbReference>
<dbReference type="InterPro" id="IPR027417">
    <property type="entry name" value="P-loop_NTPase"/>
</dbReference>
<feature type="region of interest" description="Disordered" evidence="16">
    <location>
        <begin position="252"/>
        <end position="272"/>
    </location>
</feature>
<dbReference type="PANTHER" id="PTHR24029:SF0">
    <property type="entry name" value="UVRABC SYSTEM PROTEIN B"/>
    <property type="match status" value="1"/>
</dbReference>
<feature type="compositionally biased region" description="Polar residues" evidence="16">
    <location>
        <begin position="1063"/>
        <end position="1076"/>
    </location>
</feature>
<dbReference type="CDD" id="cd18790">
    <property type="entry name" value="SF2_C_UvrB"/>
    <property type="match status" value="1"/>
</dbReference>
<evidence type="ECO:0000256" key="6">
    <source>
        <dbReference type="ARBA" id="ARBA00022769"/>
    </source>
</evidence>
<feature type="short sequence motif" description="Beta-hairpin" evidence="13">
    <location>
        <begin position="362"/>
        <end position="385"/>
    </location>
</feature>
<dbReference type="GO" id="GO:0009432">
    <property type="term" value="P:SOS response"/>
    <property type="evidence" value="ECO:0007669"/>
    <property type="project" value="UniProtKB-UniRule"/>
</dbReference>
<keyword evidence="10 13" id="KW-0742">SOS response</keyword>
<evidence type="ECO:0000259" key="18">
    <source>
        <dbReference type="PROSITE" id="PS51192"/>
    </source>
</evidence>
<keyword evidence="8 13" id="KW-0267">Excision nuclease</keyword>
<keyword evidence="4 13" id="KW-0547">Nucleotide-binding</keyword>
<dbReference type="KEGG" id="aol:S58_61650"/>
<evidence type="ECO:0000259" key="19">
    <source>
        <dbReference type="PROSITE" id="PS51194"/>
    </source>
</evidence>
<comment type="function">
    <text evidence="13">The UvrABC repair system catalyzes the recognition and processing of DNA lesions. A damage recognition complex composed of 2 UvrA and 2 UvrB subunits scans DNA for abnormalities. Upon binding of the UvrA(2)B(2) complex to a putative damaged site, the DNA wraps around one UvrB monomer. DNA wrap is dependent on ATP binding by UvrB and probably causes local melting of the DNA helix, facilitating insertion of UvrB beta-hairpin between the DNA strands. Then UvrB probes one DNA strand for the presence of a lesion. If a lesion is found the UvrA subunits dissociate and the UvrB-DNA preincision complex is formed. This complex is subsequently bound by UvrC and the second UvrB is released. If no lesion is found, the DNA wraps around the other UvrB subunit that will check the other stand for damage.</text>
</comment>
<dbReference type="PROSITE" id="PS50151">
    <property type="entry name" value="UVR"/>
    <property type="match status" value="1"/>
</dbReference>
<comment type="domain">
    <text evidence="13">The beta-hairpin motif is involved in DNA binding.</text>
</comment>
<evidence type="ECO:0000256" key="2">
    <source>
        <dbReference type="ARBA" id="ARBA00008533"/>
    </source>
</evidence>
<feature type="domain" description="UVR" evidence="17">
    <location>
        <begin position="897"/>
        <end position="932"/>
    </location>
</feature>
<evidence type="ECO:0000313" key="21">
    <source>
        <dbReference type="Proteomes" id="UP000011841"/>
    </source>
</evidence>
<comment type="similarity">
    <text evidence="2 13 14">Belongs to the UvrB family.</text>
</comment>
<feature type="compositionally biased region" description="Basic and acidic residues" evidence="16">
    <location>
        <begin position="981"/>
        <end position="992"/>
    </location>
</feature>
<dbReference type="SUPFAM" id="SSF52540">
    <property type="entry name" value="P-loop containing nucleoside triphosphate hydrolases"/>
    <property type="match status" value="2"/>
</dbReference>
<evidence type="ECO:0000256" key="16">
    <source>
        <dbReference type="SAM" id="MobiDB-lite"/>
    </source>
</evidence>
<feature type="domain" description="Helicase ATP-binding" evidence="18">
    <location>
        <begin position="296"/>
        <end position="449"/>
    </location>
</feature>
<comment type="subunit">
    <text evidence="11 13 14">Forms a heterotetramer with UvrA during the search for lesions. Interacts with UvrC in an incision complex.</text>
</comment>
<evidence type="ECO:0000256" key="12">
    <source>
        <dbReference type="ARBA" id="ARBA00029504"/>
    </source>
</evidence>
<sequence length="1101" mass="120601">MAKTPDTPKKPGRTPKSKAHRPDVQPIGPALAELLNPAINRGESGIGSSTGLKPPPDNSWDRRAGGEAAAHRARASTKGKSQDVAARDTSDRPMPLRPNPQPAGVRKTSTSDTRGVPPPNPPPQAGEGSRRQEPGEGSSSEAIAAQPASPPPLAGEGQGGGLSHPHQPLVEDDAATHPGLSEAPQANYGTTATIPTLDPELARQLGLPTAEDDDEALARPPRNKMEALGVKATAEALESLIREGRPEFRKDDGSLRVWTPHRPPRPEKSEGGVRFEIKSAYEPKGDQPQAIKELVEGIARNDRTQVLLGVTGSGKTYTMAKVIEATQRPAIILAPNKTLAAQLYGEFKSFFPDNAVEYFVSYYDYYQPEAYVPRTDTYIEKDSSINEQIDRMRHSATRALLERDDVIIVASVSCIYGIGSVETYTAMTFALKKGERIDQRQLIADLVALQYKRTQHDFTRGTFRVRGDVIDIFPAHYEDRAWRVNLFGDSVENIEEFDPLTGHKQDELEFIKVYANSHYVTPRPTLVQAMKSIKAELKMRLDQLHAQGRLLEAQRLEQRTTFDIEMMEATGSCAGIENYSRYLTGRLPGEPPPTLFEYVPDNALVFADESHVTVPQIGGMFRGDFRRKATLAEYGFRLPSCMDNRPLRFEEWDMMRPQTVAVSATPSGWEINEAGGVFVEQVIRPTGLIDPPVNIRPARTQVDDLLGEVRATAQAGYRSLITVLTKRMAEDLTEYLHEQGIRVRYMHSDIDTIERIEIIRDLRLGAFDALVGINLLREGLDIPECALVAILDADKEGFLRSETSLIQTIGRAARNVDGKVILYADQMTGSMERAIAETNRRREKQVEYNTLNGITPESVKKSIGDILNSVYERDHVLIETGSGTATDDAISIGHNFETVLADLETRMREAAADLNFEEAARLRDEVKRLRATELAVVDDPTAKQRTVQGKAGAYAGTKKYGDAANLPTTALKGRGGGGRAKSRERDPLRPTIDDIIGGASRHEGAASSPSPLAGEGRGGGSTSPSGREVNTGSKVHKPHLDEMHGPESLPYRPNRALPEKPFGSSSRIIQPTNSRESGPEFGPAPRSTGGAPGKRGGWKKR</sequence>
<evidence type="ECO:0000256" key="10">
    <source>
        <dbReference type="ARBA" id="ARBA00023236"/>
    </source>
</evidence>
<dbReference type="NCBIfam" id="NF003673">
    <property type="entry name" value="PRK05298.1"/>
    <property type="match status" value="1"/>
</dbReference>
<dbReference type="PROSITE" id="PS51194">
    <property type="entry name" value="HELICASE_CTER"/>
    <property type="match status" value="1"/>
</dbReference>